<dbReference type="InterPro" id="IPR000719">
    <property type="entry name" value="Prot_kinase_dom"/>
</dbReference>
<evidence type="ECO:0000256" key="2">
    <source>
        <dbReference type="ARBA" id="ARBA00022679"/>
    </source>
</evidence>
<dbReference type="PANTHER" id="PTHR48016">
    <property type="entry name" value="MAP KINASE KINASE KINASE SSK2-RELATED-RELATED"/>
    <property type="match status" value="1"/>
</dbReference>
<feature type="region of interest" description="Disordered" evidence="6">
    <location>
        <begin position="148"/>
        <end position="182"/>
    </location>
</feature>
<feature type="compositionally biased region" description="Polar residues" evidence="6">
    <location>
        <begin position="626"/>
        <end position="637"/>
    </location>
</feature>
<dbReference type="InterPro" id="IPR011009">
    <property type="entry name" value="Kinase-like_dom_sf"/>
</dbReference>
<evidence type="ECO:0000256" key="1">
    <source>
        <dbReference type="ARBA" id="ARBA00006529"/>
    </source>
</evidence>
<keyword evidence="4 8" id="KW-0418">Kinase</keyword>
<keyword evidence="2" id="KW-0808">Transferase</keyword>
<accession>A0AAW2SWI2</accession>
<comment type="caution">
    <text evidence="8">The sequence shown here is derived from an EMBL/GenBank/DDBJ whole genome shotgun (WGS) entry which is preliminary data.</text>
</comment>
<feature type="region of interest" description="Disordered" evidence="6">
    <location>
        <begin position="102"/>
        <end position="133"/>
    </location>
</feature>
<dbReference type="PANTHER" id="PTHR48016:SF5">
    <property type="entry name" value="MITOGEN-ACTIVATED PROTEIN KINASE KINASE KINASE 5"/>
    <property type="match status" value="1"/>
</dbReference>
<protein>
    <submittedName>
        <fullName evidence="8">Mitogen-activated protein kinase kinase kinase</fullName>
    </submittedName>
</protein>
<dbReference type="PROSITE" id="PS50011">
    <property type="entry name" value="PROTEIN_KINASE_DOM"/>
    <property type="match status" value="1"/>
</dbReference>
<feature type="compositionally biased region" description="Basic and acidic residues" evidence="6">
    <location>
        <begin position="124"/>
        <end position="133"/>
    </location>
</feature>
<evidence type="ECO:0000259" key="7">
    <source>
        <dbReference type="PROSITE" id="PS50011"/>
    </source>
</evidence>
<gene>
    <name evidence="8" type="ORF">Scaly_0116100</name>
</gene>
<feature type="compositionally biased region" description="Low complexity" evidence="6">
    <location>
        <begin position="164"/>
        <end position="182"/>
    </location>
</feature>
<dbReference type="Gene3D" id="1.10.510.10">
    <property type="entry name" value="Transferase(Phosphotransferase) domain 1"/>
    <property type="match status" value="1"/>
</dbReference>
<comment type="similarity">
    <text evidence="1">Belongs to the protein kinase superfamily. STE Ser/Thr protein kinase family. MAP kinase kinase kinase subfamily.</text>
</comment>
<feature type="region of interest" description="Disordered" evidence="6">
    <location>
        <begin position="605"/>
        <end position="645"/>
    </location>
</feature>
<evidence type="ECO:0000256" key="6">
    <source>
        <dbReference type="SAM" id="MobiDB-lite"/>
    </source>
</evidence>
<keyword evidence="3" id="KW-0547">Nucleotide-binding</keyword>
<name>A0AAW2SWI2_9LAMI</name>
<dbReference type="EMBL" id="JACGWM010000001">
    <property type="protein sequence ID" value="KAL0396677.1"/>
    <property type="molecule type" value="Genomic_DNA"/>
</dbReference>
<dbReference type="GO" id="GO:0004709">
    <property type="term" value="F:MAP kinase kinase kinase activity"/>
    <property type="evidence" value="ECO:0007669"/>
    <property type="project" value="TreeGrafter"/>
</dbReference>
<dbReference type="SMART" id="SM00220">
    <property type="entry name" value="S_TKc"/>
    <property type="match status" value="1"/>
</dbReference>
<evidence type="ECO:0000256" key="4">
    <source>
        <dbReference type="ARBA" id="ARBA00022777"/>
    </source>
</evidence>
<sequence>MHWWKVALASSSKTLSDDDSVIVDGNKRYFLKPRFFGSRRSSNLVRRGKLPLATGNDDGETCRRSGRFERSPARSVSALPQPLPLPELQLLMRRDPKFASSGCCSVPLPSPESVRHRRGGSLDTYRERDEERQRTDALIADAIDGLNGLKRDSKQKGNVKRRSSSSCSINFPSSAPSSPTVSPSNGDMFAIHYMTTPSVFHVWSAPEMPYSDGNLGLSSYYQMSSEKTASSLENSPRESPRLSFRLHGISPPKSTSPMCAKVSPETPAARWECIAPACVHPLPRPPGPGTPTQTTSTSQVLSASDLSAASMPLQATTITTLSAIPEFPGANISSQPSAVSHVAVKPELMPIKCQWKKGKLIGRGTFASVLHPTDDSKSAESMKQLEQHLANLMPKRVCVLQDYLSKVKTKLKDIKGANLLVDAYGVVKLADFGMSKNLNGQVANLSLKGSPHWLAPELLQSEMQKDTSIDLALAVDIWSLGCTVIEMMTGKPPWSEYEGAAALFKVLMETPPIPEALSADGKDFLNCCFRRNPAERPTAIKLLDHPFVNYSQQPDGCTQPLKELRLTGLLHKTRRSRREAGEQALLLSLPSLELRPDKAHYSTKLYRTGRGQDPEGSGRMDMDPPQVQSIDVSSSRSPPMEDEQDKVVDECAVALAGMTVRIPALTTCSVTSVSSSPNTSSLLNLDFFIVFFYFASVFSSVSK</sequence>
<evidence type="ECO:0000313" key="8">
    <source>
        <dbReference type="EMBL" id="KAL0396677.1"/>
    </source>
</evidence>
<organism evidence="8">
    <name type="scientific">Sesamum calycinum</name>
    <dbReference type="NCBI Taxonomy" id="2727403"/>
    <lineage>
        <taxon>Eukaryota</taxon>
        <taxon>Viridiplantae</taxon>
        <taxon>Streptophyta</taxon>
        <taxon>Embryophyta</taxon>
        <taxon>Tracheophyta</taxon>
        <taxon>Spermatophyta</taxon>
        <taxon>Magnoliopsida</taxon>
        <taxon>eudicotyledons</taxon>
        <taxon>Gunneridae</taxon>
        <taxon>Pentapetalae</taxon>
        <taxon>asterids</taxon>
        <taxon>lamiids</taxon>
        <taxon>Lamiales</taxon>
        <taxon>Pedaliaceae</taxon>
        <taxon>Sesamum</taxon>
    </lineage>
</organism>
<feature type="domain" description="Protein kinase" evidence="7">
    <location>
        <begin position="280"/>
        <end position="548"/>
    </location>
</feature>
<proteinExistence type="inferred from homology"/>
<keyword evidence="5" id="KW-0067">ATP-binding</keyword>
<reference evidence="8" key="2">
    <citation type="journal article" date="2024" name="Plant">
        <title>Genomic evolution and insights into agronomic trait innovations of Sesamum species.</title>
        <authorList>
            <person name="Miao H."/>
            <person name="Wang L."/>
            <person name="Qu L."/>
            <person name="Liu H."/>
            <person name="Sun Y."/>
            <person name="Le M."/>
            <person name="Wang Q."/>
            <person name="Wei S."/>
            <person name="Zheng Y."/>
            <person name="Lin W."/>
            <person name="Duan Y."/>
            <person name="Cao H."/>
            <person name="Xiong S."/>
            <person name="Wang X."/>
            <person name="Wei L."/>
            <person name="Li C."/>
            <person name="Ma Q."/>
            <person name="Ju M."/>
            <person name="Zhao R."/>
            <person name="Li G."/>
            <person name="Mu C."/>
            <person name="Tian Q."/>
            <person name="Mei H."/>
            <person name="Zhang T."/>
            <person name="Gao T."/>
            <person name="Zhang H."/>
        </authorList>
    </citation>
    <scope>NUCLEOTIDE SEQUENCE</scope>
    <source>
        <strain evidence="8">KEN8</strain>
    </source>
</reference>
<dbReference type="SUPFAM" id="SSF56112">
    <property type="entry name" value="Protein kinase-like (PK-like)"/>
    <property type="match status" value="1"/>
</dbReference>
<feature type="compositionally biased region" description="Basic and acidic residues" evidence="6">
    <location>
        <begin position="610"/>
        <end position="622"/>
    </location>
</feature>
<dbReference type="GO" id="GO:0005737">
    <property type="term" value="C:cytoplasm"/>
    <property type="evidence" value="ECO:0007669"/>
    <property type="project" value="TreeGrafter"/>
</dbReference>
<reference evidence="8" key="1">
    <citation type="submission" date="2020-06" db="EMBL/GenBank/DDBJ databases">
        <authorList>
            <person name="Li T."/>
            <person name="Hu X."/>
            <person name="Zhang T."/>
            <person name="Song X."/>
            <person name="Zhang H."/>
            <person name="Dai N."/>
            <person name="Sheng W."/>
            <person name="Hou X."/>
            <person name="Wei L."/>
        </authorList>
    </citation>
    <scope>NUCLEOTIDE SEQUENCE</scope>
    <source>
        <strain evidence="8">KEN8</strain>
        <tissue evidence="8">Leaf</tissue>
    </source>
</reference>
<dbReference type="GO" id="GO:0005524">
    <property type="term" value="F:ATP binding"/>
    <property type="evidence" value="ECO:0007669"/>
    <property type="project" value="UniProtKB-KW"/>
</dbReference>
<dbReference type="Pfam" id="PF00069">
    <property type="entry name" value="Pkinase"/>
    <property type="match status" value="1"/>
</dbReference>
<dbReference type="AlphaFoldDB" id="A0AAW2SWI2"/>
<dbReference type="InterPro" id="IPR050538">
    <property type="entry name" value="MAP_kinase_kinase_kinase"/>
</dbReference>
<evidence type="ECO:0000256" key="3">
    <source>
        <dbReference type="ARBA" id="ARBA00022741"/>
    </source>
</evidence>
<evidence type="ECO:0000256" key="5">
    <source>
        <dbReference type="ARBA" id="ARBA00022840"/>
    </source>
</evidence>